<dbReference type="SMART" id="SM00342">
    <property type="entry name" value="HTH_ARAC"/>
    <property type="match status" value="1"/>
</dbReference>
<dbReference type="OrthoDB" id="2559672at2"/>
<dbReference type="InterPro" id="IPR018060">
    <property type="entry name" value="HTH_AraC"/>
</dbReference>
<dbReference type="AlphaFoldDB" id="A0A1B2AAH5"/>
<evidence type="ECO:0000313" key="2">
    <source>
        <dbReference type="EMBL" id="ANY19111.1"/>
    </source>
</evidence>
<proteinExistence type="predicted"/>
<dbReference type="Gene3D" id="1.10.10.60">
    <property type="entry name" value="Homeodomain-like"/>
    <property type="match status" value="1"/>
</dbReference>
<organism evidence="2 3">
    <name type="scientific">Tsuneonella dongtanensis</name>
    <dbReference type="NCBI Taxonomy" id="692370"/>
    <lineage>
        <taxon>Bacteria</taxon>
        <taxon>Pseudomonadati</taxon>
        <taxon>Pseudomonadota</taxon>
        <taxon>Alphaproteobacteria</taxon>
        <taxon>Sphingomonadales</taxon>
        <taxon>Erythrobacteraceae</taxon>
        <taxon>Tsuneonella</taxon>
    </lineage>
</organism>
<evidence type="ECO:0000313" key="3">
    <source>
        <dbReference type="Proteomes" id="UP000092932"/>
    </source>
</evidence>
<dbReference type="Proteomes" id="UP000092932">
    <property type="component" value="Chromosome"/>
</dbReference>
<dbReference type="PATRIC" id="fig|692370.5.peg.592"/>
<feature type="domain" description="HTH araC/xylS-type" evidence="1">
    <location>
        <begin position="171"/>
        <end position="270"/>
    </location>
</feature>
<dbReference type="EMBL" id="CP016591">
    <property type="protein sequence ID" value="ANY19111.1"/>
    <property type="molecule type" value="Genomic_DNA"/>
</dbReference>
<protein>
    <submittedName>
        <fullName evidence="2">Helix-turn-helix domain protein</fullName>
    </submittedName>
</protein>
<dbReference type="Pfam" id="PF12833">
    <property type="entry name" value="HTH_18"/>
    <property type="match status" value="1"/>
</dbReference>
<dbReference type="PROSITE" id="PS01124">
    <property type="entry name" value="HTH_ARAC_FAMILY_2"/>
    <property type="match status" value="1"/>
</dbReference>
<reference evidence="2 3" key="1">
    <citation type="submission" date="2016-07" db="EMBL/GenBank/DDBJ databases">
        <title>Complete genome sequence of Altererythrobacter dongtanensis KCTC 22672, a type strain with esterase isolated from tidal flat.</title>
        <authorList>
            <person name="Cheng H."/>
            <person name="Wu Y.-H."/>
            <person name="Zhou P."/>
            <person name="Huo Y.-Y."/>
            <person name="Wang C.-S."/>
            <person name="Xu X.-W."/>
        </authorList>
    </citation>
    <scope>NUCLEOTIDE SEQUENCE [LARGE SCALE GENOMIC DNA]</scope>
    <source>
        <strain evidence="2 3">KCTC 22672</strain>
    </source>
</reference>
<dbReference type="GO" id="GO:0003700">
    <property type="term" value="F:DNA-binding transcription factor activity"/>
    <property type="evidence" value="ECO:0007669"/>
    <property type="project" value="InterPro"/>
</dbReference>
<keyword evidence="3" id="KW-1185">Reference proteome</keyword>
<dbReference type="RefSeq" id="WP_067676074.1">
    <property type="nucleotide sequence ID" value="NZ_CP016591.1"/>
</dbReference>
<sequence length="301" mass="33561">MPGQTEIPVPQGCTVDARFFPPPPELDGCVTSIYRLDLTVPGEATVVDWLQPEWANLRVFSGARPWAQVVGGAVVDKARFTVTGPSSRAARFEIGTTRMWGVGLLPLGWARFVGRPAARYANMLADAERHPDFARFAALPHVFEDTPDDDKELERIVAILRGSARPVTDEERIVEVHRTMVELGLAKVADFAARADLSIRALERTCRRHFGFPPKLLLRRQRFMRSLAAWMLGGMGRWTAAIDELYVDQAHFNHEFHEFMGMSPSEYAALPHPILSAFMAQRARTWGSPAQTLDRPAATAT</sequence>
<gene>
    <name evidence="2" type="ORF">A6F68_00578</name>
</gene>
<dbReference type="KEGG" id="ado:A6F68_00578"/>
<dbReference type="STRING" id="692370.A6F68_00578"/>
<accession>A0A1B2AAH5</accession>
<name>A0A1B2AAH5_9SPHN</name>
<evidence type="ECO:0000259" key="1">
    <source>
        <dbReference type="PROSITE" id="PS01124"/>
    </source>
</evidence>
<dbReference type="GO" id="GO:0043565">
    <property type="term" value="F:sequence-specific DNA binding"/>
    <property type="evidence" value="ECO:0007669"/>
    <property type="project" value="InterPro"/>
</dbReference>